<dbReference type="EMBL" id="JARKHS020031137">
    <property type="protein sequence ID" value="KAK8761466.1"/>
    <property type="molecule type" value="Genomic_DNA"/>
</dbReference>
<dbReference type="Gene3D" id="3.20.20.80">
    <property type="entry name" value="Glycosidases"/>
    <property type="match status" value="1"/>
</dbReference>
<proteinExistence type="predicted"/>
<keyword evidence="2" id="KW-1133">Transmembrane helix</keyword>
<comment type="caution">
    <text evidence="3">The sequence shown here is derived from an EMBL/GenBank/DDBJ whole genome shotgun (WGS) entry which is preliminary data.</text>
</comment>
<feature type="compositionally biased region" description="Low complexity" evidence="1">
    <location>
        <begin position="112"/>
        <end position="122"/>
    </location>
</feature>
<protein>
    <recommendedName>
        <fullName evidence="5">Chitinase</fullName>
    </recommendedName>
</protein>
<organism evidence="3 4">
    <name type="scientific">Amblyomma americanum</name>
    <name type="common">Lone star tick</name>
    <dbReference type="NCBI Taxonomy" id="6943"/>
    <lineage>
        <taxon>Eukaryota</taxon>
        <taxon>Metazoa</taxon>
        <taxon>Ecdysozoa</taxon>
        <taxon>Arthropoda</taxon>
        <taxon>Chelicerata</taxon>
        <taxon>Arachnida</taxon>
        <taxon>Acari</taxon>
        <taxon>Parasitiformes</taxon>
        <taxon>Ixodida</taxon>
        <taxon>Ixodoidea</taxon>
        <taxon>Ixodidae</taxon>
        <taxon>Amblyomminae</taxon>
        <taxon>Amblyomma</taxon>
    </lineage>
</organism>
<evidence type="ECO:0000313" key="4">
    <source>
        <dbReference type="Proteomes" id="UP001321473"/>
    </source>
</evidence>
<dbReference type="InterPro" id="IPR017853">
    <property type="entry name" value="GH"/>
</dbReference>
<feature type="compositionally biased region" description="Basic and acidic residues" evidence="1">
    <location>
        <begin position="123"/>
        <end position="139"/>
    </location>
</feature>
<keyword evidence="4" id="KW-1185">Reference proteome</keyword>
<name>A0AAQ4DG76_AMBAM</name>
<reference evidence="3 4" key="1">
    <citation type="journal article" date="2023" name="Arcadia Sci">
        <title>De novo assembly of a long-read Amblyomma americanum tick genome.</title>
        <authorList>
            <person name="Chou S."/>
            <person name="Poskanzer K.E."/>
            <person name="Rollins M."/>
            <person name="Thuy-Boun P.S."/>
        </authorList>
    </citation>
    <scope>NUCLEOTIDE SEQUENCE [LARGE SCALE GENOMIC DNA]</scope>
    <source>
        <strain evidence="3">F_SG_1</strain>
        <tissue evidence="3">Salivary glands</tissue>
    </source>
</reference>
<keyword evidence="2" id="KW-0812">Transmembrane</keyword>
<gene>
    <name evidence="3" type="ORF">V5799_027273</name>
</gene>
<accession>A0AAQ4DG76</accession>
<keyword evidence="2" id="KW-0472">Membrane</keyword>
<sequence length="500" mass="55014">MADKREAAAKGSKTPKGFYRFSGLLNYLKPKEPKIAKQKQPPKHYRYSDNFSPRDASGVENQIMSPKRKRATGRDHGYRHSDEVLSPRTPHNIMSPMSPAGGAGALARKHATAAGRRAPQRAPAEHKDAAHKADLDRHQAVKQKAAEQTADFRSPLNLSRLNATKQMETLTDMTGILSPPAKLNQQQRVAAVAPPRGDLAWRLRELFPQHRIDQREPKQGDHVYGSPWNTQCVSLVVLSAVAAILVVMFAASLHDSGSLITTQAGTDSGDNWGGSSFYPDGSKTFRTSPSPSKPEKTATSHVCVYRVSAEGRTPDIGASAYSLQELPLESCNVVIYCCVRLNEQYSLEPRAGELDNAELLYNVSASQRPWQKVKVLIGNGFDQVEPFLRLLDEDTIAAKFAQNTAPWCKKLGYSGVFINWPHAHLLAWDAMVASLTVLQKLFQQHSLTVGTVLPLPAGDLYTRQVAVPDLAVLADVLGEASILLGPPAYEKKDFYLRTFM</sequence>
<dbReference type="SUPFAM" id="SSF51445">
    <property type="entry name" value="(Trans)glycosidases"/>
    <property type="match status" value="1"/>
</dbReference>
<feature type="transmembrane region" description="Helical" evidence="2">
    <location>
        <begin position="233"/>
        <end position="253"/>
    </location>
</feature>
<evidence type="ECO:0008006" key="5">
    <source>
        <dbReference type="Google" id="ProtNLM"/>
    </source>
</evidence>
<evidence type="ECO:0000256" key="1">
    <source>
        <dbReference type="SAM" id="MobiDB-lite"/>
    </source>
</evidence>
<dbReference type="Proteomes" id="UP001321473">
    <property type="component" value="Unassembled WGS sequence"/>
</dbReference>
<feature type="region of interest" description="Disordered" evidence="1">
    <location>
        <begin position="111"/>
        <end position="150"/>
    </location>
</feature>
<feature type="region of interest" description="Disordered" evidence="1">
    <location>
        <begin position="30"/>
        <end position="93"/>
    </location>
</feature>
<evidence type="ECO:0000256" key="2">
    <source>
        <dbReference type="SAM" id="Phobius"/>
    </source>
</evidence>
<evidence type="ECO:0000313" key="3">
    <source>
        <dbReference type="EMBL" id="KAK8761466.1"/>
    </source>
</evidence>
<feature type="compositionally biased region" description="Basic and acidic residues" evidence="1">
    <location>
        <begin position="72"/>
        <end position="85"/>
    </location>
</feature>
<feature type="compositionally biased region" description="Basic residues" evidence="1">
    <location>
        <begin position="36"/>
        <end position="45"/>
    </location>
</feature>
<dbReference type="AlphaFoldDB" id="A0AAQ4DG76"/>